<dbReference type="EMBL" id="MJEQ01000119">
    <property type="protein sequence ID" value="OIT39322.1"/>
    <property type="molecule type" value="Genomic_DNA"/>
</dbReference>
<evidence type="ECO:0000313" key="2">
    <source>
        <dbReference type="Proteomes" id="UP000187609"/>
    </source>
</evidence>
<sequence length="89" mass="10093">MVQYTNMHLYCSCFFYSNPNKVSSFQFAFYGILERFSLISFPGCPLIHQHTLNNFSDCMSVVSHVTASTLTSEGFGTASFILQIYRSPI</sequence>
<dbReference type="Proteomes" id="UP000187609">
    <property type="component" value="Unassembled WGS sequence"/>
</dbReference>
<protein>
    <submittedName>
        <fullName evidence="1">Uncharacterized protein</fullName>
    </submittedName>
</protein>
<evidence type="ECO:0000313" key="1">
    <source>
        <dbReference type="EMBL" id="OIT39322.1"/>
    </source>
</evidence>
<dbReference type="Gramene" id="OIT39322">
    <property type="protein sequence ID" value="OIT39322"/>
    <property type="gene ID" value="A4A49_12877"/>
</dbReference>
<comment type="caution">
    <text evidence="1">The sequence shown here is derived from an EMBL/GenBank/DDBJ whole genome shotgun (WGS) entry which is preliminary data.</text>
</comment>
<proteinExistence type="predicted"/>
<accession>A0A314LCN6</accession>
<gene>
    <name evidence="1" type="ORF">A4A49_12877</name>
</gene>
<dbReference type="AlphaFoldDB" id="A0A314LCN6"/>
<name>A0A314LCN6_NICAT</name>
<keyword evidence="2" id="KW-1185">Reference proteome</keyword>
<reference evidence="1" key="1">
    <citation type="submission" date="2016-11" db="EMBL/GenBank/DDBJ databases">
        <title>The genome of Nicotiana attenuata.</title>
        <authorList>
            <person name="Xu S."/>
            <person name="Brockmoeller T."/>
            <person name="Gaquerel E."/>
            <person name="Navarro A."/>
            <person name="Kuhl H."/>
            <person name="Gase K."/>
            <person name="Ling Z."/>
            <person name="Zhou W."/>
            <person name="Kreitzer C."/>
            <person name="Stanke M."/>
            <person name="Tang H."/>
            <person name="Lyons E."/>
            <person name="Pandey P."/>
            <person name="Pandey S.P."/>
            <person name="Timmermann B."/>
            <person name="Baldwin I.T."/>
        </authorList>
    </citation>
    <scope>NUCLEOTIDE SEQUENCE [LARGE SCALE GENOMIC DNA]</scope>
    <source>
        <strain evidence="1">UT</strain>
    </source>
</reference>
<organism evidence="1 2">
    <name type="scientific">Nicotiana attenuata</name>
    <name type="common">Coyote tobacco</name>
    <dbReference type="NCBI Taxonomy" id="49451"/>
    <lineage>
        <taxon>Eukaryota</taxon>
        <taxon>Viridiplantae</taxon>
        <taxon>Streptophyta</taxon>
        <taxon>Embryophyta</taxon>
        <taxon>Tracheophyta</taxon>
        <taxon>Spermatophyta</taxon>
        <taxon>Magnoliopsida</taxon>
        <taxon>eudicotyledons</taxon>
        <taxon>Gunneridae</taxon>
        <taxon>Pentapetalae</taxon>
        <taxon>asterids</taxon>
        <taxon>lamiids</taxon>
        <taxon>Solanales</taxon>
        <taxon>Solanaceae</taxon>
        <taxon>Nicotianoideae</taxon>
        <taxon>Nicotianeae</taxon>
        <taxon>Nicotiana</taxon>
    </lineage>
</organism>